<proteinExistence type="predicted"/>
<dbReference type="Pfam" id="PF10722">
    <property type="entry name" value="YbjN"/>
    <property type="match status" value="1"/>
</dbReference>
<dbReference type="EMBL" id="CP122537">
    <property type="protein sequence ID" value="WGH79910.1"/>
    <property type="molecule type" value="Genomic_DNA"/>
</dbReference>
<organism evidence="1 2">
    <name type="scientific">Jannaschia ovalis</name>
    <dbReference type="NCBI Taxonomy" id="3038773"/>
    <lineage>
        <taxon>Bacteria</taxon>
        <taxon>Pseudomonadati</taxon>
        <taxon>Pseudomonadota</taxon>
        <taxon>Alphaproteobacteria</taxon>
        <taxon>Rhodobacterales</taxon>
        <taxon>Roseobacteraceae</taxon>
        <taxon>Jannaschia</taxon>
    </lineage>
</organism>
<name>A0ABY8LIE6_9RHOB</name>
<reference evidence="1 2" key="1">
    <citation type="submission" date="2023-04" db="EMBL/GenBank/DDBJ databases">
        <title>Jannaschia ovalis sp. nov., a marine bacterium isolated from sea tidal flat.</title>
        <authorList>
            <person name="Kwon D.Y."/>
            <person name="Kim J.-J."/>
        </authorList>
    </citation>
    <scope>NUCLEOTIDE SEQUENCE [LARGE SCALE GENOMIC DNA]</scope>
    <source>
        <strain evidence="1 2">GRR-S6-38</strain>
    </source>
</reference>
<evidence type="ECO:0000313" key="1">
    <source>
        <dbReference type="EMBL" id="WGH79910.1"/>
    </source>
</evidence>
<keyword evidence="2" id="KW-1185">Reference proteome</keyword>
<protein>
    <submittedName>
        <fullName evidence="1">YbjN domain-containing protein</fullName>
    </submittedName>
</protein>
<evidence type="ECO:0000313" key="2">
    <source>
        <dbReference type="Proteomes" id="UP001243420"/>
    </source>
</evidence>
<dbReference type="Proteomes" id="UP001243420">
    <property type="component" value="Chromosome"/>
</dbReference>
<dbReference type="InterPro" id="IPR019660">
    <property type="entry name" value="Put_sensory_transdc_reg_YbjN"/>
</dbReference>
<sequence>MLHQRHQFSETGDLHPIDLVETVAETHEWDFDRVAEDQIAMVVEGQWRSYSVTLAWSDHDETLRLICCFEMEPPAHSLPRLYEVLNLANDQCWAGSFSFWADQKMMVYRYGLVLAGGACAQVEQINHMVAEAVLAGERYYPAFQLVCWGGRHPDDAMQVAMAEAYGHA</sequence>
<dbReference type="CDD" id="cd17033">
    <property type="entry name" value="DR1245-like"/>
    <property type="match status" value="1"/>
</dbReference>
<dbReference type="RefSeq" id="WP_279966903.1">
    <property type="nucleotide sequence ID" value="NZ_CP122537.1"/>
</dbReference>
<gene>
    <name evidence="1" type="ORF">P8627_06520</name>
</gene>
<accession>A0ABY8LIE6</accession>